<feature type="region of interest" description="Disordered" evidence="1">
    <location>
        <begin position="683"/>
        <end position="704"/>
    </location>
</feature>
<evidence type="ECO:0000256" key="1">
    <source>
        <dbReference type="SAM" id="MobiDB-lite"/>
    </source>
</evidence>
<reference evidence="3" key="1">
    <citation type="journal article" date="2006" name="PLoS Biol.">
        <title>Macronuclear genome sequence of the ciliate Tetrahymena thermophila, a model eukaryote.</title>
        <authorList>
            <person name="Eisen J.A."/>
            <person name="Coyne R.S."/>
            <person name="Wu M."/>
            <person name="Wu D."/>
            <person name="Thiagarajan M."/>
            <person name="Wortman J.R."/>
            <person name="Badger J.H."/>
            <person name="Ren Q."/>
            <person name="Amedeo P."/>
            <person name="Jones K.M."/>
            <person name="Tallon L.J."/>
            <person name="Delcher A.L."/>
            <person name="Salzberg S.L."/>
            <person name="Silva J.C."/>
            <person name="Haas B.J."/>
            <person name="Majoros W.H."/>
            <person name="Farzad M."/>
            <person name="Carlton J.M."/>
            <person name="Smith R.K. Jr."/>
            <person name="Garg J."/>
            <person name="Pearlman R.E."/>
            <person name="Karrer K.M."/>
            <person name="Sun L."/>
            <person name="Manning G."/>
            <person name="Elde N.C."/>
            <person name="Turkewitz A.P."/>
            <person name="Asai D.J."/>
            <person name="Wilkes D.E."/>
            <person name="Wang Y."/>
            <person name="Cai H."/>
            <person name="Collins K."/>
            <person name="Stewart B.A."/>
            <person name="Lee S.R."/>
            <person name="Wilamowska K."/>
            <person name="Weinberg Z."/>
            <person name="Ruzzo W.L."/>
            <person name="Wloga D."/>
            <person name="Gaertig J."/>
            <person name="Frankel J."/>
            <person name="Tsao C.-C."/>
            <person name="Gorovsky M.A."/>
            <person name="Keeling P.J."/>
            <person name="Waller R.F."/>
            <person name="Patron N.J."/>
            <person name="Cherry J.M."/>
            <person name="Stover N.A."/>
            <person name="Krieger C.J."/>
            <person name="del Toro C."/>
            <person name="Ryder H.F."/>
            <person name="Williamson S.C."/>
            <person name="Barbeau R.A."/>
            <person name="Hamilton E.P."/>
            <person name="Orias E."/>
        </authorList>
    </citation>
    <scope>NUCLEOTIDE SEQUENCE [LARGE SCALE GENOMIC DNA]</scope>
    <source>
        <strain evidence="3">SB210</strain>
    </source>
</reference>
<dbReference type="PANTHER" id="PTHR31600">
    <property type="entry name" value="TINY MACROCYSTS PROTEIN B-RELATED"/>
    <property type="match status" value="1"/>
</dbReference>
<dbReference type="PANTHER" id="PTHR31600:SF2">
    <property type="entry name" value="GAMETE ENRICHED GENE 10 PROTEIN-RELATED"/>
    <property type="match status" value="1"/>
</dbReference>
<name>I7M0G8_TETTS</name>
<keyword evidence="3" id="KW-1185">Reference proteome</keyword>
<dbReference type="KEGG" id="tet:TTHERM_00069530"/>
<accession>I7M0G8</accession>
<sequence>MYKLSDQQTKDECSKFKIFEMLNLHQQHCTHLQCICKISNFKDKKDNLSHEDVYILIEQIFYRTLKSNLKNVDFKLVEQLYLKYITYLTRTRNRPTKAYYELKQYISKKQDTSFYFDLIKNVLSSKIEKIMSMNQKVYIKTKIVDNYLETIKEELDTSQIFQTDEIISEIIPELAQYIEHKIQFWRKLLVSESQDILSFYKLATDLSKKSKKIQKIYQKNLQTITNKVTTSSNITLAKIIEIYKCTVTSDYLQAFKFSQLYSALYNRDLQKSQIIINSYNIVKGNVQTIKISLSQDLGKIISQKTEKLANFFGYLQKEFQQIDKINELMPQFISQIHDNCINNMIQRGFSPIISDKISTFIKNKDSFIEPINLYLQNHQNQAEDFCLQAILLKTVQQREYIVFDEQGYIQGITQNMFNLIFQKREKYDKQIKQLFHIDGPHPIPGDYIIELQSFLYKFNIYLLMPQISKIVKKHQQNQQSVVNMYNKFKSPQKKLNINLEASLVDQHSQICINQNSDLFLPIRIFHLNNLYKNQMNGLSDKKNINNDQQIQKNQEQVEQFLTQHLKDYDEEHIFCQFSMLLNIQQKIYTYQDQNQQNIQKKIIYVMEVVEKTDLTSKQLKQNTRTEKQKTIFDFDSQKTHSQTVDGQQLPSTQAKEKLSYTEQTSIPSFNDMNQQYFESSQDIDNFNSQSSPPQRQLKFKKVESQKSQNRVSDFGLKIDQSNFFQSHQSLKNNQVDQINYQANLGQKSSKSQVINKKKTLNNAPSLNHINVQNYNQQISQKDLSYNLSADETARNPNENQINKIKDESNLFFFNDQKKIDVNPNQEKEQNDNDLYLNSINSNRINSLKDNGLFSQEDNQQNTYTIISPRQIQSQENLMPFKENSSNQNQSQTHILSYSQQRLNRVKEKLNILKSNSQLNIFKDDVQEQDEGSQWSKLIENAQKIVIKQNSKNLNDQNKSSSSIDYRAQNAPKYQIQKQNIQKEEIGASQTMTSRGSKINNFSQQIIQEIIQKNSSLTNQLLMLALFNKGLMCKLNSLKAFFFNKITRFWHVKQVIQYHQSSYLIQMVSFL</sequence>
<dbReference type="OrthoDB" id="294856at2759"/>
<organism evidence="2 3">
    <name type="scientific">Tetrahymena thermophila (strain SB210)</name>
    <dbReference type="NCBI Taxonomy" id="312017"/>
    <lineage>
        <taxon>Eukaryota</taxon>
        <taxon>Sar</taxon>
        <taxon>Alveolata</taxon>
        <taxon>Ciliophora</taxon>
        <taxon>Intramacronucleata</taxon>
        <taxon>Oligohymenophorea</taxon>
        <taxon>Hymenostomatida</taxon>
        <taxon>Tetrahymenina</taxon>
        <taxon>Tetrahymenidae</taxon>
        <taxon>Tetrahymena</taxon>
    </lineage>
</organism>
<dbReference type="RefSeq" id="XP_001007791.2">
    <property type="nucleotide sequence ID" value="XM_001007791.2"/>
</dbReference>
<dbReference type="Proteomes" id="UP000009168">
    <property type="component" value="Unassembled WGS sequence"/>
</dbReference>
<dbReference type="InParanoid" id="I7M0G8"/>
<evidence type="ECO:0000313" key="2">
    <source>
        <dbReference type="EMBL" id="EAR87546.2"/>
    </source>
</evidence>
<dbReference type="InterPro" id="IPR052994">
    <property type="entry name" value="Tiny_macrocysts_regulators"/>
</dbReference>
<feature type="compositionally biased region" description="Polar residues" evidence="1">
    <location>
        <begin position="683"/>
        <end position="694"/>
    </location>
</feature>
<feature type="region of interest" description="Disordered" evidence="1">
    <location>
        <begin position="620"/>
        <end position="662"/>
    </location>
</feature>
<gene>
    <name evidence="2" type="ORF">TTHERM_00069530</name>
</gene>
<dbReference type="AlphaFoldDB" id="I7M0G8"/>
<feature type="compositionally biased region" description="Basic and acidic residues" evidence="1">
    <location>
        <begin position="623"/>
        <end position="638"/>
    </location>
</feature>
<proteinExistence type="predicted"/>
<dbReference type="eggNOG" id="ENOG502S94B">
    <property type="taxonomic scope" value="Eukaryota"/>
</dbReference>
<feature type="compositionally biased region" description="Polar residues" evidence="1">
    <location>
        <begin position="639"/>
        <end position="653"/>
    </location>
</feature>
<dbReference type="GeneID" id="7829011"/>
<evidence type="ECO:0000313" key="3">
    <source>
        <dbReference type="Proteomes" id="UP000009168"/>
    </source>
</evidence>
<protein>
    <submittedName>
        <fullName evidence="2">Uncharacterized protein</fullName>
    </submittedName>
</protein>
<dbReference type="EMBL" id="GG662853">
    <property type="protein sequence ID" value="EAR87546.2"/>
    <property type="molecule type" value="Genomic_DNA"/>
</dbReference>